<dbReference type="RefSeq" id="WP_008711684.1">
    <property type="nucleotide sequence ID" value="NZ_CABKQM010000008.1"/>
</dbReference>
<comment type="caution">
    <text evidence="6">The sequence shown here is derived from an EMBL/GenBank/DDBJ whole genome shotgun (WGS) entry which is preliminary data.</text>
</comment>
<dbReference type="InterPro" id="IPR000847">
    <property type="entry name" value="LysR_HTH_N"/>
</dbReference>
<feature type="domain" description="HTH lysR-type" evidence="5">
    <location>
        <begin position="1"/>
        <end position="58"/>
    </location>
</feature>
<dbReference type="GO" id="GO:0003700">
    <property type="term" value="F:DNA-binding transcription factor activity"/>
    <property type="evidence" value="ECO:0007669"/>
    <property type="project" value="InterPro"/>
</dbReference>
<dbReference type="EMBL" id="JANFYT010000043">
    <property type="protein sequence ID" value="MCQ4815573.1"/>
    <property type="molecule type" value="Genomic_DNA"/>
</dbReference>
<dbReference type="PROSITE" id="PS50931">
    <property type="entry name" value="HTH_LYSR"/>
    <property type="match status" value="1"/>
</dbReference>
<organism evidence="6 7">
    <name type="scientific">Cloacibacillus evryensis</name>
    <dbReference type="NCBI Taxonomy" id="508460"/>
    <lineage>
        <taxon>Bacteria</taxon>
        <taxon>Thermotogati</taxon>
        <taxon>Synergistota</taxon>
        <taxon>Synergistia</taxon>
        <taxon>Synergistales</taxon>
        <taxon>Synergistaceae</taxon>
        <taxon>Cloacibacillus</taxon>
    </lineage>
</organism>
<comment type="similarity">
    <text evidence="1">Belongs to the LysR transcriptional regulatory family.</text>
</comment>
<accession>A0AAW5K9W8</accession>
<dbReference type="GO" id="GO:0000976">
    <property type="term" value="F:transcription cis-regulatory region binding"/>
    <property type="evidence" value="ECO:0007669"/>
    <property type="project" value="TreeGrafter"/>
</dbReference>
<dbReference type="CDD" id="cd05466">
    <property type="entry name" value="PBP2_LTTR_substrate"/>
    <property type="match status" value="1"/>
</dbReference>
<evidence type="ECO:0000256" key="3">
    <source>
        <dbReference type="ARBA" id="ARBA00023125"/>
    </source>
</evidence>
<dbReference type="Pfam" id="PF03466">
    <property type="entry name" value="LysR_substrate"/>
    <property type="match status" value="1"/>
</dbReference>
<gene>
    <name evidence="6" type="ORF">NE630_14130</name>
</gene>
<dbReference type="InterPro" id="IPR036388">
    <property type="entry name" value="WH-like_DNA-bd_sf"/>
</dbReference>
<keyword evidence="3" id="KW-0238">DNA-binding</keyword>
<dbReference type="Pfam" id="PF00126">
    <property type="entry name" value="HTH_1"/>
    <property type="match status" value="1"/>
</dbReference>
<sequence>MDLKYLATIKAILETGSFQKAATRLNYTQSTVTFQVRQLEAELRVQLFERVGRRMVLTQAGQEILPYIDSVVESVDRLCNFGREKSDIRGVLRVAMPETILIYKSQPILKAFRQQAPRVKLLIRSQNCYLTRNQILNGDIDVAIHYDVGGYNPTIVAKKLTDFGQALVASPALAVEERDFVTRDQRKALSLISNDKNCISQEVFDRYLKERHIYVENVIELWSIEAIKRSVISNLGVAFLPCFAAEEELRDGRLIELPTALKEKNISAICAHHKNKWMSPAIKLFLDLVDENIFTS</sequence>
<dbReference type="PANTHER" id="PTHR30126:SF5">
    <property type="entry name" value="HTH-TYPE TRANSCRIPTIONAL ACTIVATOR CMPR"/>
    <property type="match status" value="1"/>
</dbReference>
<dbReference type="AlphaFoldDB" id="A0AAW5K9W8"/>
<dbReference type="Gene3D" id="3.40.190.290">
    <property type="match status" value="1"/>
</dbReference>
<dbReference type="FunFam" id="1.10.10.10:FF:000001">
    <property type="entry name" value="LysR family transcriptional regulator"/>
    <property type="match status" value="1"/>
</dbReference>
<evidence type="ECO:0000256" key="2">
    <source>
        <dbReference type="ARBA" id="ARBA00023015"/>
    </source>
</evidence>
<evidence type="ECO:0000259" key="5">
    <source>
        <dbReference type="PROSITE" id="PS50931"/>
    </source>
</evidence>
<name>A0AAW5K9W8_9BACT</name>
<evidence type="ECO:0000313" key="7">
    <source>
        <dbReference type="Proteomes" id="UP001205919"/>
    </source>
</evidence>
<evidence type="ECO:0000256" key="4">
    <source>
        <dbReference type="ARBA" id="ARBA00023163"/>
    </source>
</evidence>
<evidence type="ECO:0000313" key="6">
    <source>
        <dbReference type="EMBL" id="MCQ4815573.1"/>
    </source>
</evidence>
<dbReference type="PANTHER" id="PTHR30126">
    <property type="entry name" value="HTH-TYPE TRANSCRIPTIONAL REGULATOR"/>
    <property type="match status" value="1"/>
</dbReference>
<reference evidence="6 7" key="1">
    <citation type="submission" date="2022-06" db="EMBL/GenBank/DDBJ databases">
        <title>Isolation of gut microbiota from human fecal samples.</title>
        <authorList>
            <person name="Pamer E.G."/>
            <person name="Barat B."/>
            <person name="Waligurski E."/>
            <person name="Medina S."/>
            <person name="Paddock L."/>
            <person name="Mostad J."/>
        </authorList>
    </citation>
    <scope>NUCLEOTIDE SEQUENCE [LARGE SCALE GENOMIC DNA]</scope>
    <source>
        <strain evidence="6 7">DFI.9.90</strain>
    </source>
</reference>
<keyword evidence="7" id="KW-1185">Reference proteome</keyword>
<dbReference type="Proteomes" id="UP001205919">
    <property type="component" value="Unassembled WGS sequence"/>
</dbReference>
<dbReference type="SUPFAM" id="SSF46785">
    <property type="entry name" value="Winged helix' DNA-binding domain"/>
    <property type="match status" value="1"/>
</dbReference>
<proteinExistence type="inferred from homology"/>
<evidence type="ECO:0000256" key="1">
    <source>
        <dbReference type="ARBA" id="ARBA00009437"/>
    </source>
</evidence>
<dbReference type="PRINTS" id="PR00039">
    <property type="entry name" value="HTHLYSR"/>
</dbReference>
<protein>
    <submittedName>
        <fullName evidence="6">LysR family transcriptional regulator</fullName>
    </submittedName>
</protein>
<dbReference type="InterPro" id="IPR036390">
    <property type="entry name" value="WH_DNA-bd_sf"/>
</dbReference>
<dbReference type="InterPro" id="IPR005119">
    <property type="entry name" value="LysR_subst-bd"/>
</dbReference>
<keyword evidence="2" id="KW-0805">Transcription regulation</keyword>
<dbReference type="Gene3D" id="1.10.10.10">
    <property type="entry name" value="Winged helix-like DNA-binding domain superfamily/Winged helix DNA-binding domain"/>
    <property type="match status" value="1"/>
</dbReference>
<dbReference type="SUPFAM" id="SSF53850">
    <property type="entry name" value="Periplasmic binding protein-like II"/>
    <property type="match status" value="1"/>
</dbReference>
<keyword evidence="4" id="KW-0804">Transcription</keyword>